<feature type="compositionally biased region" description="Polar residues" evidence="1">
    <location>
        <begin position="196"/>
        <end position="210"/>
    </location>
</feature>
<comment type="caution">
    <text evidence="2">The sequence shown here is derived from an EMBL/GenBank/DDBJ whole genome shotgun (WGS) entry which is preliminary data.</text>
</comment>
<evidence type="ECO:0000313" key="3">
    <source>
        <dbReference type="Proteomes" id="UP000076837"/>
    </source>
</evidence>
<feature type="region of interest" description="Disordered" evidence="1">
    <location>
        <begin position="398"/>
        <end position="422"/>
    </location>
</feature>
<keyword evidence="3" id="KW-1185">Reference proteome</keyword>
<proteinExistence type="predicted"/>
<dbReference type="OrthoDB" id="5430111at2759"/>
<organism evidence="2 3">
    <name type="scientific">Didymella rabiei</name>
    <name type="common">Chickpea ascochyta blight fungus</name>
    <name type="synonym">Mycosphaerella rabiei</name>
    <dbReference type="NCBI Taxonomy" id="5454"/>
    <lineage>
        <taxon>Eukaryota</taxon>
        <taxon>Fungi</taxon>
        <taxon>Dikarya</taxon>
        <taxon>Ascomycota</taxon>
        <taxon>Pezizomycotina</taxon>
        <taxon>Dothideomycetes</taxon>
        <taxon>Pleosporomycetidae</taxon>
        <taxon>Pleosporales</taxon>
        <taxon>Pleosporineae</taxon>
        <taxon>Didymellaceae</taxon>
        <taxon>Ascochyta</taxon>
    </lineage>
</organism>
<feature type="region of interest" description="Disordered" evidence="1">
    <location>
        <begin position="51"/>
        <end position="302"/>
    </location>
</feature>
<gene>
    <name evidence="2" type="ORF">ST47_g3014</name>
</gene>
<feature type="compositionally biased region" description="Basic and acidic residues" evidence="1">
    <location>
        <begin position="288"/>
        <end position="302"/>
    </location>
</feature>
<feature type="region of interest" description="Disordered" evidence="1">
    <location>
        <begin position="497"/>
        <end position="532"/>
    </location>
</feature>
<feature type="compositionally biased region" description="Low complexity" evidence="1">
    <location>
        <begin position="96"/>
        <end position="113"/>
    </location>
</feature>
<accession>A0A163IP86</accession>
<name>A0A163IP86_DIDRA</name>
<reference evidence="2 3" key="1">
    <citation type="journal article" date="2016" name="Sci. Rep.">
        <title>Draft genome sequencing and secretome analysis of fungal phytopathogen Ascochyta rabiei provides insight into the necrotrophic effector repertoire.</title>
        <authorList>
            <person name="Verma S."/>
            <person name="Gazara R.K."/>
            <person name="Nizam S."/>
            <person name="Parween S."/>
            <person name="Chattopadhyay D."/>
            <person name="Verma P.K."/>
        </authorList>
    </citation>
    <scope>NUCLEOTIDE SEQUENCE [LARGE SCALE GENOMIC DNA]</scope>
    <source>
        <strain evidence="2 3">ArDII</strain>
    </source>
</reference>
<dbReference type="Proteomes" id="UP000076837">
    <property type="component" value="Unassembled WGS sequence"/>
</dbReference>
<dbReference type="EMBL" id="JYNV01000119">
    <property type="protein sequence ID" value="KZM25861.1"/>
    <property type="molecule type" value="Genomic_DNA"/>
</dbReference>
<evidence type="ECO:0000313" key="2">
    <source>
        <dbReference type="EMBL" id="KZM25861.1"/>
    </source>
</evidence>
<feature type="compositionally biased region" description="Low complexity" evidence="1">
    <location>
        <begin position="145"/>
        <end position="155"/>
    </location>
</feature>
<protein>
    <submittedName>
        <fullName evidence="2">Uncharacterized protein</fullName>
    </submittedName>
</protein>
<evidence type="ECO:0000256" key="1">
    <source>
        <dbReference type="SAM" id="MobiDB-lite"/>
    </source>
</evidence>
<feature type="compositionally biased region" description="Basic and acidic residues" evidence="1">
    <location>
        <begin position="169"/>
        <end position="178"/>
    </location>
</feature>
<sequence length="532" mass="57768">MSSSACNDPAAAAEDFLQSIHISDRLSSEGGNDVPCSPVQVHEFLLRSLQDDCGSVPPSPELGMAREGEGDISDADLSLKEEEDSVDPSPSGTLRSKSSVKSVDSATSTTSTAGHDAKQPRMCENQQSPPMSARKASFEPEFAQLTTPTLTCPPTRRSARAKGSLVYDQKYHPMDDFIRPSQAAKRRSLHGEAVVLSSNSDTSSEQSGSDVGSIAGDEDSDEGGSQPPTRGRQGKRKRSRSRTPEPTRRSSRRKAMPKVSYNMRIHPQDSDLARVYACDGSRSSPSPNKRERFGTESPSKKSESFKACDEACHVLPTDALRDDTISTLSPELSSQHVIANDPPRMLDRKLCDAYPNLCPDVAYLTDSQNVWPDIKGLSFSIFTERMEDQLDAEAEAASPFHYNDNDKENDVTNPELTPRPNPLDGISIIPASHYRQRLGLHALPSHGALVSNALYAHPRFEASPYGLGWSDGAHDLNNDGTHDCPVDEYMRILASSENLPRSSSHTEDRSGGSGTAVSSSLARNAEGLELLR</sequence>
<feature type="compositionally biased region" description="Basic residues" evidence="1">
    <location>
        <begin position="232"/>
        <end position="241"/>
    </location>
</feature>
<dbReference type="AlphaFoldDB" id="A0A163IP86"/>